<dbReference type="InterPro" id="IPR039228">
    <property type="entry name" value="SZRD1"/>
</dbReference>
<dbReference type="PROSITE" id="PS51938">
    <property type="entry name" value="SUZ_C"/>
    <property type="match status" value="1"/>
</dbReference>
<feature type="domain" description="SUZ" evidence="4">
    <location>
        <begin position="38"/>
        <end position="110"/>
    </location>
</feature>
<dbReference type="PROSITE" id="PS51673">
    <property type="entry name" value="SUZ"/>
    <property type="match status" value="1"/>
</dbReference>
<accession>A0A7R9BI36</accession>
<evidence type="ECO:0000313" key="7">
    <source>
        <dbReference type="Proteomes" id="UP000678499"/>
    </source>
</evidence>
<dbReference type="EMBL" id="OA882458">
    <property type="protein sequence ID" value="CAD7275467.1"/>
    <property type="molecule type" value="Genomic_DNA"/>
</dbReference>
<dbReference type="OrthoDB" id="5373615at2759"/>
<dbReference type="PANTHER" id="PTHR31796:SF2">
    <property type="entry name" value="SUZ DOMAIN-CONTAINING PROTEIN 1"/>
    <property type="match status" value="1"/>
</dbReference>
<keyword evidence="7" id="KW-1185">Reference proteome</keyword>
<dbReference type="PANTHER" id="PTHR31796">
    <property type="entry name" value="SUZ DOMAIN-CONTAINING PROTEIN 1"/>
    <property type="match status" value="1"/>
</dbReference>
<dbReference type="AlphaFoldDB" id="A0A7R9BI36"/>
<evidence type="ECO:0000259" key="5">
    <source>
        <dbReference type="PROSITE" id="PS51938"/>
    </source>
</evidence>
<dbReference type="InterPro" id="IPR024771">
    <property type="entry name" value="SUZ"/>
</dbReference>
<evidence type="ECO:0000256" key="3">
    <source>
        <dbReference type="SAM" id="MobiDB-lite"/>
    </source>
</evidence>
<feature type="domain" description="SUZ-C" evidence="5">
    <location>
        <begin position="160"/>
        <end position="201"/>
    </location>
</feature>
<comment type="similarity">
    <text evidence="1">Belongs to the SZRD1 family.</text>
</comment>
<feature type="region of interest" description="Disordered" evidence="3">
    <location>
        <begin position="170"/>
        <end position="201"/>
    </location>
</feature>
<protein>
    <recommendedName>
        <fullName evidence="2">SUZ RNA-binding domain-containing</fullName>
    </recommendedName>
</protein>
<feature type="region of interest" description="Disordered" evidence="3">
    <location>
        <begin position="48"/>
        <end position="96"/>
    </location>
</feature>
<proteinExistence type="inferred from homology"/>
<dbReference type="EMBL" id="CAJPEX010000421">
    <property type="protein sequence ID" value="CAG0915619.1"/>
    <property type="molecule type" value="Genomic_DNA"/>
</dbReference>
<reference evidence="6" key="1">
    <citation type="submission" date="2020-11" db="EMBL/GenBank/DDBJ databases">
        <authorList>
            <person name="Tran Van P."/>
        </authorList>
    </citation>
    <scope>NUCLEOTIDE SEQUENCE</scope>
</reference>
<dbReference type="InterPro" id="IPR024642">
    <property type="entry name" value="SUZ-C"/>
</dbReference>
<gene>
    <name evidence="6" type="ORF">NMOB1V02_LOCUS3261</name>
</gene>
<sequence length="201" mass="22398">MATVADSWEEMDDARRVEENLRKLNISARKMEPSQGSPVTVVVRDDCCRTQYRPDGPPQVRILKRTDDKSGSSGSSSQQRTHSSSKPNKSFQERQAEYQEARLRIMGRIEEPEPVMTTPPPPLLHTSQSSPALLPYPPLNGLVGPYPLPRANGELISVRDGARISVLRPGEMWPSSPLQPMVPLMRTPRGPDGSRGFRSCR</sequence>
<dbReference type="Pfam" id="PF12752">
    <property type="entry name" value="SUZ"/>
    <property type="match status" value="1"/>
</dbReference>
<evidence type="ECO:0000256" key="2">
    <source>
        <dbReference type="ARBA" id="ARBA00044802"/>
    </source>
</evidence>
<evidence type="ECO:0000256" key="1">
    <source>
        <dbReference type="ARBA" id="ARBA00007124"/>
    </source>
</evidence>
<evidence type="ECO:0000313" key="6">
    <source>
        <dbReference type="EMBL" id="CAD7275467.1"/>
    </source>
</evidence>
<organism evidence="6">
    <name type="scientific">Notodromas monacha</name>
    <dbReference type="NCBI Taxonomy" id="399045"/>
    <lineage>
        <taxon>Eukaryota</taxon>
        <taxon>Metazoa</taxon>
        <taxon>Ecdysozoa</taxon>
        <taxon>Arthropoda</taxon>
        <taxon>Crustacea</taxon>
        <taxon>Oligostraca</taxon>
        <taxon>Ostracoda</taxon>
        <taxon>Podocopa</taxon>
        <taxon>Podocopida</taxon>
        <taxon>Cypridocopina</taxon>
        <taxon>Cypridoidea</taxon>
        <taxon>Cyprididae</taxon>
        <taxon>Notodromas</taxon>
    </lineage>
</organism>
<dbReference type="Pfam" id="PF12901">
    <property type="entry name" value="SUZ-C"/>
    <property type="match status" value="1"/>
</dbReference>
<dbReference type="Proteomes" id="UP000678499">
    <property type="component" value="Unassembled WGS sequence"/>
</dbReference>
<feature type="compositionally biased region" description="Low complexity" evidence="3">
    <location>
        <begin position="71"/>
        <end position="85"/>
    </location>
</feature>
<name>A0A7R9BI36_9CRUS</name>
<evidence type="ECO:0000259" key="4">
    <source>
        <dbReference type="PROSITE" id="PS51673"/>
    </source>
</evidence>